<dbReference type="Gene3D" id="3.30.40.10">
    <property type="entry name" value="Zinc/RING finger domain, C3HC4 (zinc finger)"/>
    <property type="match status" value="1"/>
</dbReference>
<keyword evidence="4" id="KW-1185">Reference proteome</keyword>
<evidence type="ECO:0000313" key="3">
    <source>
        <dbReference type="EMBL" id="EOA84157.1"/>
    </source>
</evidence>
<accession>R0K7C2</accession>
<dbReference type="GeneID" id="19403738"/>
<organism evidence="3 4">
    <name type="scientific">Exserohilum turcicum (strain 28A)</name>
    <name type="common">Northern leaf blight fungus</name>
    <name type="synonym">Setosphaeria turcica</name>
    <dbReference type="NCBI Taxonomy" id="671987"/>
    <lineage>
        <taxon>Eukaryota</taxon>
        <taxon>Fungi</taxon>
        <taxon>Dikarya</taxon>
        <taxon>Ascomycota</taxon>
        <taxon>Pezizomycotina</taxon>
        <taxon>Dothideomycetes</taxon>
        <taxon>Pleosporomycetidae</taxon>
        <taxon>Pleosporales</taxon>
        <taxon>Pleosporineae</taxon>
        <taxon>Pleosporaceae</taxon>
        <taxon>Exserohilum</taxon>
    </lineage>
</organism>
<keyword evidence="1" id="KW-0479">Metal-binding</keyword>
<protein>
    <recommendedName>
        <fullName evidence="2">RING-type domain-containing protein</fullName>
    </recommendedName>
</protein>
<proteinExistence type="predicted"/>
<dbReference type="Pfam" id="PF13639">
    <property type="entry name" value="zf-RING_2"/>
    <property type="match status" value="1"/>
</dbReference>
<dbReference type="Proteomes" id="UP000016935">
    <property type="component" value="Unassembled WGS sequence"/>
</dbReference>
<reference evidence="3 4" key="1">
    <citation type="journal article" date="2012" name="PLoS Pathog.">
        <title>Diverse lifestyles and strategies of plant pathogenesis encoded in the genomes of eighteen Dothideomycetes fungi.</title>
        <authorList>
            <person name="Ohm R.A."/>
            <person name="Feau N."/>
            <person name="Henrissat B."/>
            <person name="Schoch C.L."/>
            <person name="Horwitz B.A."/>
            <person name="Barry K.W."/>
            <person name="Condon B.J."/>
            <person name="Copeland A.C."/>
            <person name="Dhillon B."/>
            <person name="Glaser F."/>
            <person name="Hesse C.N."/>
            <person name="Kosti I."/>
            <person name="LaButti K."/>
            <person name="Lindquist E.A."/>
            <person name="Lucas S."/>
            <person name="Salamov A.A."/>
            <person name="Bradshaw R.E."/>
            <person name="Ciuffetti L."/>
            <person name="Hamelin R.C."/>
            <person name="Kema G.H.J."/>
            <person name="Lawrence C."/>
            <person name="Scott J.A."/>
            <person name="Spatafora J.W."/>
            <person name="Turgeon B.G."/>
            <person name="de Wit P.J.G.M."/>
            <person name="Zhong S."/>
            <person name="Goodwin S.B."/>
            <person name="Grigoriev I.V."/>
        </authorList>
    </citation>
    <scope>NUCLEOTIDE SEQUENCE [LARGE SCALE GENOMIC DNA]</scope>
    <source>
        <strain evidence="4">28A</strain>
    </source>
</reference>
<dbReference type="InterPro" id="IPR001841">
    <property type="entry name" value="Znf_RING"/>
</dbReference>
<sequence>MSHQGGPFQRGIWDYRNLFRSAPAGGGGGEGGTRITQPLRNRYYTAGVDDQETAYGNDDMHFVDLDMSTSNCFTYNHASYTDRDGTMRVERHRHRPSEPLHTFTMWRDMGGRGAAAGASVRARMQRSVGFGGSGYAVGGGVRGHGIFPSESWSMRNLFGAAGGHAADIGRGRRTSRYRRHHGGLGDLGIVSGAYEDFVGGMRHTHTPTRVSQQGRFEQDTSESTVDFLQRHTQPVVHGGANAPPNTNCPICLEPPSATHRCVQIKGIPGCSHLIGRECLEELLEHQRGDKKECPLCRTEWLPEDGIRQGAEEWQRLAPLYGARGAAIDAPRSGMRGLDGGGGFQLGNFQGDQGAASYPPDYYHELHAPDYEDGWWYA</sequence>
<name>R0K7C2_EXST2</name>
<dbReference type="HOGENOM" id="CLU_733969_0_0_1"/>
<keyword evidence="1" id="KW-0862">Zinc</keyword>
<evidence type="ECO:0000313" key="4">
    <source>
        <dbReference type="Proteomes" id="UP000016935"/>
    </source>
</evidence>
<dbReference type="AlphaFoldDB" id="R0K7C2"/>
<dbReference type="OrthoDB" id="8062037at2759"/>
<evidence type="ECO:0000256" key="1">
    <source>
        <dbReference type="PROSITE-ProRule" id="PRU00175"/>
    </source>
</evidence>
<dbReference type="EMBL" id="KB908814">
    <property type="protein sequence ID" value="EOA84157.1"/>
    <property type="molecule type" value="Genomic_DNA"/>
</dbReference>
<dbReference type="RefSeq" id="XP_008028110.1">
    <property type="nucleotide sequence ID" value="XM_008029919.1"/>
</dbReference>
<dbReference type="SUPFAM" id="SSF57850">
    <property type="entry name" value="RING/U-box"/>
    <property type="match status" value="1"/>
</dbReference>
<feature type="domain" description="RING-type" evidence="2">
    <location>
        <begin position="248"/>
        <end position="297"/>
    </location>
</feature>
<evidence type="ECO:0000259" key="2">
    <source>
        <dbReference type="PROSITE" id="PS50089"/>
    </source>
</evidence>
<keyword evidence="1" id="KW-0863">Zinc-finger</keyword>
<gene>
    <name evidence="3" type="ORF">SETTUDRAFT_33162</name>
</gene>
<reference evidence="3 4" key="2">
    <citation type="journal article" date="2013" name="PLoS Genet.">
        <title>Comparative genome structure, secondary metabolite, and effector coding capacity across Cochliobolus pathogens.</title>
        <authorList>
            <person name="Condon B.J."/>
            <person name="Leng Y."/>
            <person name="Wu D."/>
            <person name="Bushley K.E."/>
            <person name="Ohm R.A."/>
            <person name="Otillar R."/>
            <person name="Martin J."/>
            <person name="Schackwitz W."/>
            <person name="Grimwood J."/>
            <person name="MohdZainudin N."/>
            <person name="Xue C."/>
            <person name="Wang R."/>
            <person name="Manning V.A."/>
            <person name="Dhillon B."/>
            <person name="Tu Z.J."/>
            <person name="Steffenson B.J."/>
            <person name="Salamov A."/>
            <person name="Sun H."/>
            <person name="Lowry S."/>
            <person name="LaButti K."/>
            <person name="Han J."/>
            <person name="Copeland A."/>
            <person name="Lindquist E."/>
            <person name="Barry K."/>
            <person name="Schmutz J."/>
            <person name="Baker S.E."/>
            <person name="Ciuffetti L.M."/>
            <person name="Grigoriev I.V."/>
            <person name="Zhong S."/>
            <person name="Turgeon B.G."/>
        </authorList>
    </citation>
    <scope>NUCLEOTIDE SEQUENCE [LARGE SCALE GENOMIC DNA]</scope>
    <source>
        <strain evidence="4">28A</strain>
    </source>
</reference>
<dbReference type="InterPro" id="IPR013083">
    <property type="entry name" value="Znf_RING/FYVE/PHD"/>
</dbReference>
<dbReference type="PROSITE" id="PS50089">
    <property type="entry name" value="ZF_RING_2"/>
    <property type="match status" value="1"/>
</dbReference>
<dbReference type="GO" id="GO:0008270">
    <property type="term" value="F:zinc ion binding"/>
    <property type="evidence" value="ECO:0007669"/>
    <property type="project" value="UniProtKB-KW"/>
</dbReference>
<dbReference type="STRING" id="671987.R0K7C2"/>